<sequence length="126" mass="14588">MINVKVEIFEDKINELIQAQKMSIESTTNDVLEDIKTSAVVPYDTGNLQDSSSVDLSALDNGVTHIYFDTPYARRLYWHPEFNFRRDKNANAQGKWMQDYVDGEKVEFIKEKFKNHLKSNAKGLIK</sequence>
<reference evidence="1 2" key="1">
    <citation type="submission" date="2016-11" db="EMBL/GenBank/DDBJ databases">
        <authorList>
            <person name="Jaros S."/>
            <person name="Januszkiewicz K."/>
            <person name="Wedrychowicz H."/>
        </authorList>
    </citation>
    <scope>NUCLEOTIDE SEQUENCE [LARGE SCALE GENOMIC DNA]</scope>
    <source>
        <strain evidence="1 2">DSM 21758</strain>
    </source>
</reference>
<accession>A0A1M6S4Z5</accession>
<evidence type="ECO:0000313" key="2">
    <source>
        <dbReference type="Proteomes" id="UP000184310"/>
    </source>
</evidence>
<proteinExistence type="predicted"/>
<name>A0A1M6S4Z5_9CLOT</name>
<organism evidence="1 2">
    <name type="scientific">Clostridium cavendishii DSM 21758</name>
    <dbReference type="NCBI Taxonomy" id="1121302"/>
    <lineage>
        <taxon>Bacteria</taxon>
        <taxon>Bacillati</taxon>
        <taxon>Bacillota</taxon>
        <taxon>Clostridia</taxon>
        <taxon>Eubacteriales</taxon>
        <taxon>Clostridiaceae</taxon>
        <taxon>Clostridium</taxon>
    </lineage>
</organism>
<dbReference type="STRING" id="1121302.SAMN02745163_03750"/>
<gene>
    <name evidence="1" type="ORF">SAMN02745163_03750</name>
</gene>
<keyword evidence="2" id="KW-1185">Reference proteome</keyword>
<evidence type="ECO:0000313" key="1">
    <source>
        <dbReference type="EMBL" id="SHK39588.1"/>
    </source>
</evidence>
<dbReference type="EMBL" id="FQZB01000016">
    <property type="protein sequence ID" value="SHK39588.1"/>
    <property type="molecule type" value="Genomic_DNA"/>
</dbReference>
<dbReference type="RefSeq" id="WP_072991621.1">
    <property type="nucleotide sequence ID" value="NZ_FQZB01000016.1"/>
</dbReference>
<dbReference type="Proteomes" id="UP000184310">
    <property type="component" value="Unassembled WGS sequence"/>
</dbReference>
<protein>
    <submittedName>
        <fullName evidence="1">Minor capsid protein</fullName>
    </submittedName>
</protein>
<dbReference type="AlphaFoldDB" id="A0A1M6S4Z5"/>